<feature type="non-terminal residue" evidence="1">
    <location>
        <position position="156"/>
    </location>
</feature>
<evidence type="ECO:0000313" key="2">
    <source>
        <dbReference type="Proteomes" id="UP000789920"/>
    </source>
</evidence>
<accession>A0ACA9S088</accession>
<reference evidence="1" key="1">
    <citation type="submission" date="2021-06" db="EMBL/GenBank/DDBJ databases">
        <authorList>
            <person name="Kallberg Y."/>
            <person name="Tangrot J."/>
            <person name="Rosling A."/>
        </authorList>
    </citation>
    <scope>NUCLEOTIDE SEQUENCE</scope>
    <source>
        <strain evidence="1">MA461A</strain>
    </source>
</reference>
<dbReference type="Proteomes" id="UP000789920">
    <property type="component" value="Unassembled WGS sequence"/>
</dbReference>
<dbReference type="EMBL" id="CAJVQC010080510">
    <property type="protein sequence ID" value="CAG8818034.1"/>
    <property type="molecule type" value="Genomic_DNA"/>
</dbReference>
<comment type="caution">
    <text evidence="1">The sequence shown here is derived from an EMBL/GenBank/DDBJ whole genome shotgun (WGS) entry which is preliminary data.</text>
</comment>
<proteinExistence type="predicted"/>
<protein>
    <submittedName>
        <fullName evidence="1">14699_t:CDS:1</fullName>
    </submittedName>
</protein>
<sequence length="156" mass="18076">LEMSKAKNKEANTDLLAVILEAADNENYKYTNKELRDDIDMQKKAREEALNVLGSTSTIPTSDNLRDLKYITAIIMETLRIYPPVLQVLFRTPTKPLNLSRNITIPKGVMVAVNLWQIHRDPNLWNDVDKFVPERFMKPEKEIRHNWVPFSSGPRN</sequence>
<name>A0ACA9S088_9GLOM</name>
<gene>
    <name evidence="1" type="ORF">RPERSI_LOCUS24826</name>
</gene>
<keyword evidence="2" id="KW-1185">Reference proteome</keyword>
<feature type="non-terminal residue" evidence="1">
    <location>
        <position position="1"/>
    </location>
</feature>
<organism evidence="1 2">
    <name type="scientific">Racocetra persica</name>
    <dbReference type="NCBI Taxonomy" id="160502"/>
    <lineage>
        <taxon>Eukaryota</taxon>
        <taxon>Fungi</taxon>
        <taxon>Fungi incertae sedis</taxon>
        <taxon>Mucoromycota</taxon>
        <taxon>Glomeromycotina</taxon>
        <taxon>Glomeromycetes</taxon>
        <taxon>Diversisporales</taxon>
        <taxon>Gigasporaceae</taxon>
        <taxon>Racocetra</taxon>
    </lineage>
</organism>
<evidence type="ECO:0000313" key="1">
    <source>
        <dbReference type="EMBL" id="CAG8818034.1"/>
    </source>
</evidence>